<evidence type="ECO:0000313" key="8">
    <source>
        <dbReference type="Proteomes" id="UP000095743"/>
    </source>
</evidence>
<evidence type="ECO:0008006" key="9">
    <source>
        <dbReference type="Google" id="ProtNLM"/>
    </source>
</evidence>
<dbReference type="STRING" id="1424294.Gferi_22410"/>
<dbReference type="PANTHER" id="PTHR43652">
    <property type="entry name" value="BASIC AMINO ACID ANTIPORTER YFCC-RELATED"/>
    <property type="match status" value="1"/>
</dbReference>
<reference evidence="7 8" key="1">
    <citation type="submission" date="2016-09" db="EMBL/GenBank/DDBJ databases">
        <title>Genomic analysis reveals versatility of anaerobic energy metabolism of Geosporobacter ferrireducens IRF9 of phylum Firmicutes.</title>
        <authorList>
            <person name="Kim S.-J."/>
        </authorList>
    </citation>
    <scope>NUCLEOTIDE SEQUENCE [LARGE SCALE GENOMIC DNA]</scope>
    <source>
        <strain evidence="7 8">IRF9</strain>
    </source>
</reference>
<feature type="transmembrane region" description="Helical" evidence="6">
    <location>
        <begin position="262"/>
        <end position="283"/>
    </location>
</feature>
<dbReference type="PANTHER" id="PTHR43652:SF2">
    <property type="entry name" value="BASIC AMINO ACID ANTIPORTER YFCC-RELATED"/>
    <property type="match status" value="1"/>
</dbReference>
<feature type="transmembrane region" description="Helical" evidence="6">
    <location>
        <begin position="204"/>
        <end position="223"/>
    </location>
</feature>
<evidence type="ECO:0000256" key="6">
    <source>
        <dbReference type="SAM" id="Phobius"/>
    </source>
</evidence>
<evidence type="ECO:0000256" key="3">
    <source>
        <dbReference type="ARBA" id="ARBA00022692"/>
    </source>
</evidence>
<dbReference type="GO" id="GO:0005886">
    <property type="term" value="C:plasma membrane"/>
    <property type="evidence" value="ECO:0007669"/>
    <property type="project" value="UniProtKB-SubCell"/>
</dbReference>
<dbReference type="InterPro" id="IPR018385">
    <property type="entry name" value="C4_dicarb_anaerob_car-like"/>
</dbReference>
<dbReference type="KEGG" id="gfe:Gferi_22410"/>
<evidence type="ECO:0000256" key="5">
    <source>
        <dbReference type="ARBA" id="ARBA00023136"/>
    </source>
</evidence>
<protein>
    <recommendedName>
        <fullName evidence="9">C4-dicarboxylate ABC transporter permease</fullName>
    </recommendedName>
</protein>
<sequence length="471" mass="50850">MNNSVSVKKKEKKKMKFPHAFVLLFSIIAIVGILTYIIPAGAFDRIDVNGRQVVDATSFHYIDPTPVGVFDIFMAIPQGIQAASALIIMILLIGGAIRVFDGTGAIKAAIFRLTKIIGEERSHWVLAAIMLFFGCLGAFPGMLEAAIPFAPLCIGIALALGYDALVGISIALIAIVMGWTAGPSNPWNVGIGQSISELPMFSGLGFRLFIFVILMAVSIGYVLRYASKIRKDPSASVVYGMNTDHLVNIEQEDMEFTSRHKLILITLATTIGFIVYGTIQWKWGIPHMSATYIIGAIIAGIIAGYDSGKIADELLEGGKAIFIGAMAVGLARAIQVVMEQGNIADTIVYGISYPLKGLPAYITSVAMFMVQTIINFFIPSGSGQAMVTLPIMIPAADIIGLNRQIAILAYQFGDGLSNLCYPTVGGLVAFLMYSKVSFNKWLKFIMPFMVLAWGVAIILLMIAVMMNYGPF</sequence>
<dbReference type="AlphaFoldDB" id="A0A1D8GQP3"/>
<evidence type="ECO:0000256" key="1">
    <source>
        <dbReference type="ARBA" id="ARBA00004651"/>
    </source>
</evidence>
<keyword evidence="3 6" id="KW-0812">Transmembrane</keyword>
<feature type="transmembrane region" description="Helical" evidence="6">
    <location>
        <begin position="445"/>
        <end position="468"/>
    </location>
</feature>
<feature type="transmembrane region" description="Helical" evidence="6">
    <location>
        <begin position="289"/>
        <end position="308"/>
    </location>
</feature>
<accession>A0A1D8GQP3</accession>
<dbReference type="Proteomes" id="UP000095743">
    <property type="component" value="Chromosome"/>
</dbReference>
<evidence type="ECO:0000256" key="4">
    <source>
        <dbReference type="ARBA" id="ARBA00022989"/>
    </source>
</evidence>
<feature type="transmembrane region" description="Helical" evidence="6">
    <location>
        <begin position="320"/>
        <end position="338"/>
    </location>
</feature>
<feature type="transmembrane region" description="Helical" evidence="6">
    <location>
        <begin position="167"/>
        <end position="184"/>
    </location>
</feature>
<dbReference type="InterPro" id="IPR051679">
    <property type="entry name" value="DASS-Related_Transporters"/>
</dbReference>
<dbReference type="EMBL" id="CP017269">
    <property type="protein sequence ID" value="AOT73265.1"/>
    <property type="molecule type" value="Genomic_DNA"/>
</dbReference>
<dbReference type="Pfam" id="PF03606">
    <property type="entry name" value="DcuC"/>
    <property type="match status" value="1"/>
</dbReference>
<dbReference type="RefSeq" id="WP_069981570.1">
    <property type="nucleotide sequence ID" value="NZ_VENK01000011.1"/>
</dbReference>
<evidence type="ECO:0000313" key="7">
    <source>
        <dbReference type="EMBL" id="AOT73265.1"/>
    </source>
</evidence>
<feature type="transmembrane region" description="Helical" evidence="6">
    <location>
        <begin position="416"/>
        <end position="433"/>
    </location>
</feature>
<feature type="transmembrane region" description="Helical" evidence="6">
    <location>
        <begin position="20"/>
        <end position="38"/>
    </location>
</feature>
<name>A0A1D8GQP3_9FIRM</name>
<keyword evidence="2" id="KW-1003">Cell membrane</keyword>
<feature type="transmembrane region" description="Helical" evidence="6">
    <location>
        <begin position="145"/>
        <end position="162"/>
    </location>
</feature>
<keyword evidence="4 6" id="KW-1133">Transmembrane helix</keyword>
<proteinExistence type="predicted"/>
<feature type="transmembrane region" description="Helical" evidence="6">
    <location>
        <begin position="121"/>
        <end position="139"/>
    </location>
</feature>
<organism evidence="7 8">
    <name type="scientific">Geosporobacter ferrireducens</name>
    <dbReference type="NCBI Taxonomy" id="1424294"/>
    <lineage>
        <taxon>Bacteria</taxon>
        <taxon>Bacillati</taxon>
        <taxon>Bacillota</taxon>
        <taxon>Clostridia</taxon>
        <taxon>Peptostreptococcales</taxon>
        <taxon>Thermotaleaceae</taxon>
        <taxon>Geosporobacter</taxon>
    </lineage>
</organism>
<keyword evidence="8" id="KW-1185">Reference proteome</keyword>
<keyword evidence="5 6" id="KW-0472">Membrane</keyword>
<comment type="subcellular location">
    <subcellularLocation>
        <location evidence="1">Cell membrane</location>
        <topology evidence="1">Multi-pass membrane protein</topology>
    </subcellularLocation>
</comment>
<evidence type="ECO:0000256" key="2">
    <source>
        <dbReference type="ARBA" id="ARBA00022475"/>
    </source>
</evidence>
<feature type="transmembrane region" description="Helical" evidence="6">
    <location>
        <begin position="80"/>
        <end position="100"/>
    </location>
</feature>
<gene>
    <name evidence="7" type="ORF">Gferi_22410</name>
</gene>